<evidence type="ECO:0000259" key="2">
    <source>
        <dbReference type="Pfam" id="PF13837"/>
    </source>
</evidence>
<dbReference type="EMBL" id="CAMGYJ010000004">
    <property type="protein sequence ID" value="CAI0398485.1"/>
    <property type="molecule type" value="Genomic_DNA"/>
</dbReference>
<dbReference type="PANTHER" id="PTHR31307">
    <property type="entry name" value="TRIHELIX TRANSCRIPTION FACTOR ASIL2"/>
    <property type="match status" value="1"/>
</dbReference>
<protein>
    <recommendedName>
        <fullName evidence="2">Myb/SANT-like DNA-binding domain-containing protein</fullName>
    </recommendedName>
</protein>
<dbReference type="Gene3D" id="1.10.10.60">
    <property type="entry name" value="Homeodomain-like"/>
    <property type="match status" value="1"/>
</dbReference>
<dbReference type="Pfam" id="PF13837">
    <property type="entry name" value="Myb_DNA-bind_4"/>
    <property type="match status" value="1"/>
</dbReference>
<feature type="region of interest" description="Disordered" evidence="1">
    <location>
        <begin position="133"/>
        <end position="221"/>
    </location>
</feature>
<feature type="compositionally biased region" description="Low complexity" evidence="1">
    <location>
        <begin position="1"/>
        <end position="19"/>
    </location>
</feature>
<comment type="caution">
    <text evidence="3">The sequence shown here is derived from an EMBL/GenBank/DDBJ whole genome shotgun (WGS) entry which is preliminary data.</text>
</comment>
<feature type="compositionally biased region" description="Low complexity" evidence="1">
    <location>
        <begin position="177"/>
        <end position="190"/>
    </location>
</feature>
<dbReference type="InterPro" id="IPR044823">
    <property type="entry name" value="ASIL1/2-like"/>
</dbReference>
<proteinExistence type="predicted"/>
<feature type="domain" description="Myb/SANT-like DNA-binding" evidence="2">
    <location>
        <begin position="35"/>
        <end position="125"/>
    </location>
</feature>
<dbReference type="SMART" id="SM00595">
    <property type="entry name" value="MADF"/>
    <property type="match status" value="1"/>
</dbReference>
<feature type="compositionally biased region" description="Acidic residues" evidence="1">
    <location>
        <begin position="142"/>
        <end position="169"/>
    </location>
</feature>
<keyword evidence="4" id="KW-1185">Reference proteome</keyword>
<reference evidence="3" key="1">
    <citation type="submission" date="2022-08" db="EMBL/GenBank/DDBJ databases">
        <authorList>
            <person name="Gutierrez-Valencia J."/>
        </authorList>
    </citation>
    <scope>NUCLEOTIDE SEQUENCE</scope>
</reference>
<dbReference type="PANTHER" id="PTHR31307:SF3">
    <property type="entry name" value="HOMEODOMAIN-LIKE SUPERFAMILY PROTEIN"/>
    <property type="match status" value="1"/>
</dbReference>
<dbReference type="Proteomes" id="UP001154282">
    <property type="component" value="Unassembled WGS sequence"/>
</dbReference>
<sequence length="288" mass="32886">MSTPSPSSSSPLHQPSSTPYSPALPSAGKKPQPVPWTHQQTVHLIQAYQEKWYALKRGQLKAGQWEEVAAAVVSRCGHNGYQPVKSSTQCRHKMDKLRKRYREEKRRASLGGVCSWPYFRLMEALDRGLPPLPIGDGFNGEEGYDYGVEEEGEEEEEEDEEEEEEEEEESGYRSRSRSINYIIRQPSSSNGFGGSDSGSLKEMGWKKRKREGVKEREENGRGAVALALAEEMRAFAGKMLGVEKKKIEMVKEMEKMRMEMENKRMHMFLDAEKKIIESIQNAFETQEK</sequence>
<organism evidence="3 4">
    <name type="scientific">Linum tenue</name>
    <dbReference type="NCBI Taxonomy" id="586396"/>
    <lineage>
        <taxon>Eukaryota</taxon>
        <taxon>Viridiplantae</taxon>
        <taxon>Streptophyta</taxon>
        <taxon>Embryophyta</taxon>
        <taxon>Tracheophyta</taxon>
        <taxon>Spermatophyta</taxon>
        <taxon>Magnoliopsida</taxon>
        <taxon>eudicotyledons</taxon>
        <taxon>Gunneridae</taxon>
        <taxon>Pentapetalae</taxon>
        <taxon>rosids</taxon>
        <taxon>fabids</taxon>
        <taxon>Malpighiales</taxon>
        <taxon>Linaceae</taxon>
        <taxon>Linum</taxon>
    </lineage>
</organism>
<evidence type="ECO:0000313" key="4">
    <source>
        <dbReference type="Proteomes" id="UP001154282"/>
    </source>
</evidence>
<gene>
    <name evidence="3" type="ORF">LITE_LOCUS9927</name>
</gene>
<name>A0AAV0ILV0_9ROSI</name>
<accession>A0AAV0ILV0</accession>
<feature type="region of interest" description="Disordered" evidence="1">
    <location>
        <begin position="1"/>
        <end position="37"/>
    </location>
</feature>
<dbReference type="FunFam" id="1.10.10.60:FF:000152">
    <property type="entry name" value="Trihelix transcription factor ASIL2"/>
    <property type="match status" value="1"/>
</dbReference>
<evidence type="ECO:0000256" key="1">
    <source>
        <dbReference type="SAM" id="MobiDB-lite"/>
    </source>
</evidence>
<evidence type="ECO:0000313" key="3">
    <source>
        <dbReference type="EMBL" id="CAI0398485.1"/>
    </source>
</evidence>
<dbReference type="AlphaFoldDB" id="A0AAV0ILV0"/>
<dbReference type="InterPro" id="IPR044822">
    <property type="entry name" value="Myb_DNA-bind_4"/>
</dbReference>